<dbReference type="PROSITE" id="PS00653">
    <property type="entry name" value="GLYCOSYL_HYDROL_F1_2"/>
    <property type="match status" value="1"/>
</dbReference>
<dbReference type="GO" id="GO:0005975">
    <property type="term" value="P:carbohydrate metabolic process"/>
    <property type="evidence" value="ECO:0007669"/>
    <property type="project" value="InterPro"/>
</dbReference>
<organism evidence="3 4">
    <name type="scientific">Phialocephala subalpina</name>
    <dbReference type="NCBI Taxonomy" id="576137"/>
    <lineage>
        <taxon>Eukaryota</taxon>
        <taxon>Fungi</taxon>
        <taxon>Dikarya</taxon>
        <taxon>Ascomycota</taxon>
        <taxon>Pezizomycotina</taxon>
        <taxon>Leotiomycetes</taxon>
        <taxon>Helotiales</taxon>
        <taxon>Mollisiaceae</taxon>
        <taxon>Phialocephala</taxon>
        <taxon>Phialocephala fortinii species complex</taxon>
    </lineage>
</organism>
<dbReference type="GO" id="GO:0008422">
    <property type="term" value="F:beta-glucosidase activity"/>
    <property type="evidence" value="ECO:0007669"/>
    <property type="project" value="TreeGrafter"/>
</dbReference>
<dbReference type="PRINTS" id="PR00131">
    <property type="entry name" value="GLHYDRLASE1"/>
</dbReference>
<name>A0A1L7XN53_9HELO</name>
<feature type="signal peptide" evidence="2">
    <location>
        <begin position="1"/>
        <end position="21"/>
    </location>
</feature>
<keyword evidence="4" id="KW-1185">Reference proteome</keyword>
<dbReference type="AlphaFoldDB" id="A0A1L7XN53"/>
<protein>
    <submittedName>
        <fullName evidence="3">Related to beta-glucosidase</fullName>
    </submittedName>
</protein>
<comment type="similarity">
    <text evidence="1">Belongs to the glycosyl hydrolase 1 family.</text>
</comment>
<dbReference type="InterPro" id="IPR001360">
    <property type="entry name" value="Glyco_hydro_1"/>
</dbReference>
<feature type="chain" id="PRO_5013018803" evidence="2">
    <location>
        <begin position="22"/>
        <end position="561"/>
    </location>
</feature>
<dbReference type="SUPFAM" id="SSF51445">
    <property type="entry name" value="(Trans)glycosidases"/>
    <property type="match status" value="1"/>
</dbReference>
<sequence length="561" mass="62879">MAVVKSSRLCLTFGLLGLGHAFNGSTLTFPAPIGYSTKVYNVSAAITTISYSYSNEELGLLWDQVGSIAVPAYEPTLKASKLPADFKWGVASAAYQVEGAAKDEGRGPSIWDMLVHRDYASVIDNTTGDVTAGHYYLYKQDFARLAALGIPWFSMSISWSRIFPFGRIGSPVNEQGVAHYDDVFVSMLEYGIKPAVTLYHWDTPLALFNAYGAWTSEQIVEDFVNYAIFIISRYDDYVPIWYTFNEPQYCNWQYSLWPAGNSKGLYPAYNNITGGLPARFLCGHYLLLAHGRVAKWYHEVFRGKGRISMKNSGTYYRPNSTSAADQDAVDRQYQFGLGWFGGPWTDGDYPQVMKDTLGDLLPAFSQSEKDMIKGSCDFYAIDPYVGYYAAALPEGSAACAANSSNPNYPECSMTLLTDPDGFPIGPASNPYASWLWSTPLAIRLFLSDITKRLFPTIPDIVVSEFGFEEPFEGDLIDLGNILWDLRRTDYFQSYLDNILAARVEDGVNVTGAFAWAIYDNFEWFSGLQTKFGLQYLNQTSLERVPKASMFQFLDWFKLHMP</sequence>
<dbReference type="PANTHER" id="PTHR10353:SF53">
    <property type="entry name" value="BETA-1,4-GLUCOSIDASE (EUROFUNG)"/>
    <property type="match status" value="1"/>
</dbReference>
<dbReference type="InterPro" id="IPR033132">
    <property type="entry name" value="GH_1_N_CS"/>
</dbReference>
<dbReference type="InterPro" id="IPR017853">
    <property type="entry name" value="GH"/>
</dbReference>
<dbReference type="PANTHER" id="PTHR10353">
    <property type="entry name" value="GLYCOSYL HYDROLASE"/>
    <property type="match status" value="1"/>
</dbReference>
<reference evidence="3 4" key="1">
    <citation type="submission" date="2016-03" db="EMBL/GenBank/DDBJ databases">
        <authorList>
            <person name="Ploux O."/>
        </authorList>
    </citation>
    <scope>NUCLEOTIDE SEQUENCE [LARGE SCALE GENOMIC DNA]</scope>
    <source>
        <strain evidence="3 4">UAMH 11012</strain>
    </source>
</reference>
<evidence type="ECO:0000256" key="2">
    <source>
        <dbReference type="SAM" id="SignalP"/>
    </source>
</evidence>
<dbReference type="Gene3D" id="3.20.20.80">
    <property type="entry name" value="Glycosidases"/>
    <property type="match status" value="1"/>
</dbReference>
<evidence type="ECO:0000256" key="1">
    <source>
        <dbReference type="RuleBase" id="RU003690"/>
    </source>
</evidence>
<dbReference type="Proteomes" id="UP000184330">
    <property type="component" value="Unassembled WGS sequence"/>
</dbReference>
<gene>
    <name evidence="3" type="ORF">PAC_16376</name>
</gene>
<proteinExistence type="inferred from homology"/>
<evidence type="ECO:0000313" key="3">
    <source>
        <dbReference type="EMBL" id="CZR66475.1"/>
    </source>
</evidence>
<dbReference type="OrthoDB" id="65569at2759"/>
<dbReference type="EMBL" id="FJOG01000037">
    <property type="protein sequence ID" value="CZR66475.1"/>
    <property type="molecule type" value="Genomic_DNA"/>
</dbReference>
<evidence type="ECO:0000313" key="4">
    <source>
        <dbReference type="Proteomes" id="UP000184330"/>
    </source>
</evidence>
<accession>A0A1L7XN53</accession>
<dbReference type="STRING" id="576137.A0A1L7XN53"/>
<dbReference type="Pfam" id="PF00232">
    <property type="entry name" value="Glyco_hydro_1"/>
    <property type="match status" value="1"/>
</dbReference>
<keyword evidence="2" id="KW-0732">Signal</keyword>